<dbReference type="GeneID" id="69483876"/>
<dbReference type="EMBL" id="WDEH01000010">
    <property type="protein sequence ID" value="KAB6139812.1"/>
    <property type="molecule type" value="Genomic_DNA"/>
</dbReference>
<reference evidence="8" key="1">
    <citation type="submission" date="2017-04" db="EMBL/GenBank/DDBJ databases">
        <title>Function of individual gut microbiota members based on whole genome sequencing of pure cultures obtained from chicken caecum.</title>
        <authorList>
            <person name="Medvecky M."/>
            <person name="Cejkova D."/>
            <person name="Polansky O."/>
            <person name="Karasova D."/>
            <person name="Kubasova T."/>
            <person name="Cizek A."/>
            <person name="Rychlik I."/>
        </authorList>
    </citation>
    <scope>NUCLEOTIDE SEQUENCE [LARGE SCALE GENOMIC DNA]</scope>
    <source>
        <strain evidence="8">An109</strain>
    </source>
</reference>
<dbReference type="EMBL" id="WDCP01000105">
    <property type="protein sequence ID" value="KAB6335965.1"/>
    <property type="molecule type" value="Genomic_DNA"/>
</dbReference>
<accession>A0A1Y4V6J0</accession>
<evidence type="ECO:0008006" key="15">
    <source>
        <dbReference type="Google" id="ProtNLM"/>
    </source>
</evidence>
<dbReference type="Proteomes" id="UP000196036">
    <property type="component" value="Unassembled WGS sequence"/>
</dbReference>
<dbReference type="EMBL" id="QROO01000020">
    <property type="protein sequence ID" value="RHL35959.1"/>
    <property type="molecule type" value="Genomic_DNA"/>
</dbReference>
<evidence type="ECO:0000313" key="2">
    <source>
        <dbReference type="EMBL" id="KAB6083526.1"/>
    </source>
</evidence>
<evidence type="ECO:0000313" key="14">
    <source>
        <dbReference type="Proteomes" id="UP000487596"/>
    </source>
</evidence>
<reference evidence="5" key="2">
    <citation type="journal article" date="2018" name="BMC Genomics">
        <title>Whole genome sequencing and function prediction of 133 gut anaerobes isolated from chicken caecum in pure cultures.</title>
        <authorList>
            <person name="Medvecky M."/>
            <person name="Cejkova D."/>
            <person name="Polansky O."/>
            <person name="Karasova D."/>
            <person name="Kubasova T."/>
            <person name="Cizek A."/>
            <person name="Rychlik I."/>
        </authorList>
    </citation>
    <scope>NUCLEOTIDE SEQUENCE</scope>
    <source>
        <strain evidence="5">An109</strain>
    </source>
</reference>
<dbReference type="Proteomes" id="UP000285503">
    <property type="component" value="Unassembled WGS sequence"/>
</dbReference>
<dbReference type="EMBL" id="WDER01000044">
    <property type="protein sequence ID" value="KAB6081077.1"/>
    <property type="molecule type" value="Genomic_DNA"/>
</dbReference>
<reference evidence="11 12" key="4">
    <citation type="journal article" date="2019" name="Nat. Med.">
        <title>A library of human gut bacterial isolates paired with longitudinal multiomics data enables mechanistic microbiome research.</title>
        <authorList>
            <person name="Poyet M."/>
            <person name="Groussin M."/>
            <person name="Gibbons S.M."/>
            <person name="Avila-Pacheco J."/>
            <person name="Jiang X."/>
            <person name="Kearney S.M."/>
            <person name="Perrotta A.R."/>
            <person name="Berdy B."/>
            <person name="Zhao S."/>
            <person name="Lieberman T.D."/>
            <person name="Swanson P.K."/>
            <person name="Smith M."/>
            <person name="Roesemann S."/>
            <person name="Alexander J.E."/>
            <person name="Rich S.A."/>
            <person name="Livny J."/>
            <person name="Vlamakis H."/>
            <person name="Clish C."/>
            <person name="Bullock K."/>
            <person name="Deik A."/>
            <person name="Scott J."/>
            <person name="Pierce K.A."/>
            <person name="Xavier R.J."/>
            <person name="Alm E.J."/>
        </authorList>
    </citation>
    <scope>NUCLEOTIDE SEQUENCE [LARGE SCALE GENOMIC DNA]</scope>
    <source>
        <strain evidence="4 12">BIOML-A16</strain>
        <strain evidence="3 14">BIOML-A62</strain>
        <strain evidence="1 13">BIOML-A73</strain>
        <strain evidence="2 11">BIOML-A74</strain>
    </source>
</reference>
<sequence length="195" mass="22225">MKHNNLLTSFTLLSLLCIFCTSCNDMEMAKKACGTWESIRIVEEDGCKEKTYYDFGSVKGSIPGGDLKETTYFTECGEVEDGQEYNMQCKSIIEGTWKIEVGDIYFTYDLSTLKVTFEGISFPGADRLSESLAQSFIKNYGQSLIQESIEELKEHLYNWYSENENNEDCYQNVNIKGDNMSFDATDGVIKLIRIK</sequence>
<dbReference type="EMBL" id="NFLW01000035">
    <property type="protein sequence ID" value="OUQ64775.1"/>
    <property type="molecule type" value="Genomic_DNA"/>
</dbReference>
<evidence type="ECO:0000313" key="7">
    <source>
        <dbReference type="EMBL" id="RHL35959.1"/>
    </source>
</evidence>
<comment type="caution">
    <text evidence="5">The sequence shown here is derived from an EMBL/GenBank/DDBJ whole genome shotgun (WGS) entry which is preliminary data.</text>
</comment>
<dbReference type="Proteomes" id="UP000284495">
    <property type="component" value="Unassembled WGS sequence"/>
</dbReference>
<reference evidence="9 10" key="3">
    <citation type="submission" date="2018-08" db="EMBL/GenBank/DDBJ databases">
        <title>A genome reference for cultivated species of the human gut microbiota.</title>
        <authorList>
            <person name="Zou Y."/>
            <person name="Xue W."/>
            <person name="Luo G."/>
        </authorList>
    </citation>
    <scope>NUCLEOTIDE SEQUENCE [LARGE SCALE GENOMIC DNA]</scope>
    <source>
        <strain evidence="7 9">AF38-2</strain>
        <strain evidence="6 10">AF46-11NS</strain>
    </source>
</reference>
<dbReference type="RefSeq" id="WP_008771153.1">
    <property type="nucleotide sequence ID" value="NZ_CABKPA010000032.1"/>
</dbReference>
<evidence type="ECO:0000313" key="9">
    <source>
        <dbReference type="Proteomes" id="UP000284495"/>
    </source>
</evidence>
<dbReference type="AlphaFoldDB" id="A0A1Y4V6J0"/>
<gene>
    <name evidence="5" type="ORF">B5E52_16485</name>
    <name evidence="7" type="ORF">DW027_15640</name>
    <name evidence="6" type="ORF">DW075_24190</name>
    <name evidence="3" type="ORF">GA424_08115</name>
    <name evidence="1" type="ORF">GA560_15290</name>
    <name evidence="2" type="ORF">GA574_19940</name>
    <name evidence="4" type="ORF">GAZ43_24400</name>
</gene>
<keyword evidence="11" id="KW-1185">Reference proteome</keyword>
<dbReference type="Proteomes" id="UP000474077">
    <property type="component" value="Unassembled WGS sequence"/>
</dbReference>
<evidence type="ECO:0000313" key="5">
    <source>
        <dbReference type="EMBL" id="OUQ64775.1"/>
    </source>
</evidence>
<evidence type="ECO:0000313" key="1">
    <source>
        <dbReference type="EMBL" id="KAB6081077.1"/>
    </source>
</evidence>
<evidence type="ECO:0000313" key="6">
    <source>
        <dbReference type="EMBL" id="RHK17417.1"/>
    </source>
</evidence>
<name>A0A1Y4V6J0_9BACE</name>
<evidence type="ECO:0000313" key="3">
    <source>
        <dbReference type="EMBL" id="KAB6139812.1"/>
    </source>
</evidence>
<evidence type="ECO:0000313" key="8">
    <source>
        <dbReference type="Proteomes" id="UP000196036"/>
    </source>
</evidence>
<evidence type="ECO:0000313" key="10">
    <source>
        <dbReference type="Proteomes" id="UP000285503"/>
    </source>
</evidence>
<proteinExistence type="predicted"/>
<dbReference type="EMBL" id="QRNE01000257">
    <property type="protein sequence ID" value="RHK17417.1"/>
    <property type="molecule type" value="Genomic_DNA"/>
</dbReference>
<evidence type="ECO:0000313" key="13">
    <source>
        <dbReference type="Proteomes" id="UP000474077"/>
    </source>
</evidence>
<protein>
    <recommendedName>
        <fullName evidence="15">Lipocalin-like domain-containing protein</fullName>
    </recommendedName>
</protein>
<dbReference type="EMBL" id="WDES01000041">
    <property type="protein sequence ID" value="KAB6083526.1"/>
    <property type="molecule type" value="Genomic_DNA"/>
</dbReference>
<evidence type="ECO:0000313" key="12">
    <source>
        <dbReference type="Proteomes" id="UP000438288"/>
    </source>
</evidence>
<dbReference type="Proteomes" id="UP000435059">
    <property type="component" value="Unassembled WGS sequence"/>
</dbReference>
<dbReference type="Proteomes" id="UP000438288">
    <property type="component" value="Unassembled WGS sequence"/>
</dbReference>
<evidence type="ECO:0000313" key="11">
    <source>
        <dbReference type="Proteomes" id="UP000435059"/>
    </source>
</evidence>
<dbReference type="Proteomes" id="UP000487596">
    <property type="component" value="Unassembled WGS sequence"/>
</dbReference>
<evidence type="ECO:0000313" key="4">
    <source>
        <dbReference type="EMBL" id="KAB6335965.1"/>
    </source>
</evidence>
<organism evidence="5 8">
    <name type="scientific">Bacteroides xylanisolvens</name>
    <dbReference type="NCBI Taxonomy" id="371601"/>
    <lineage>
        <taxon>Bacteria</taxon>
        <taxon>Pseudomonadati</taxon>
        <taxon>Bacteroidota</taxon>
        <taxon>Bacteroidia</taxon>
        <taxon>Bacteroidales</taxon>
        <taxon>Bacteroidaceae</taxon>
        <taxon>Bacteroides</taxon>
    </lineage>
</organism>